<dbReference type="GO" id="GO:0005634">
    <property type="term" value="C:nucleus"/>
    <property type="evidence" value="ECO:0007669"/>
    <property type="project" value="TreeGrafter"/>
</dbReference>
<accession>A0AAN6DLZ3</accession>
<dbReference type="PANTHER" id="PTHR10343">
    <property type="entry name" value="5'-AMP-ACTIVATED PROTEIN KINASE , BETA SUBUNIT"/>
    <property type="match status" value="1"/>
</dbReference>
<dbReference type="Pfam" id="PF16561">
    <property type="entry name" value="AMPK1_CBM"/>
    <property type="match status" value="1"/>
</dbReference>
<keyword evidence="6" id="KW-1185">Reference proteome</keyword>
<dbReference type="Proteomes" id="UP001203852">
    <property type="component" value="Unassembled WGS sequence"/>
</dbReference>
<evidence type="ECO:0000256" key="2">
    <source>
        <dbReference type="SAM" id="MobiDB-lite"/>
    </source>
</evidence>
<dbReference type="InterPro" id="IPR032640">
    <property type="entry name" value="AMPK1_CBM"/>
</dbReference>
<dbReference type="EMBL" id="MU404365">
    <property type="protein sequence ID" value="KAI1607977.1"/>
    <property type="molecule type" value="Genomic_DNA"/>
</dbReference>
<dbReference type="GO" id="GO:0019901">
    <property type="term" value="F:protein kinase binding"/>
    <property type="evidence" value="ECO:0007669"/>
    <property type="project" value="TreeGrafter"/>
</dbReference>
<name>A0AAN6DLZ3_9EURO</name>
<reference evidence="5" key="1">
    <citation type="journal article" date="2022" name="bioRxiv">
        <title>Deciphering the potential niche of two novel black yeast fungi from a biological soil crust based on their genomes, phenotypes, and melanin regulation.</title>
        <authorList>
            <consortium name="DOE Joint Genome Institute"/>
            <person name="Carr E.C."/>
            <person name="Barton Q."/>
            <person name="Grambo S."/>
            <person name="Sullivan M."/>
            <person name="Renfro C.M."/>
            <person name="Kuo A."/>
            <person name="Pangilinan J."/>
            <person name="Lipzen A."/>
            <person name="Keymanesh K."/>
            <person name="Savage E."/>
            <person name="Barry K."/>
            <person name="Grigoriev I.V."/>
            <person name="Riekhof W.R."/>
            <person name="Harris S.S."/>
        </authorList>
    </citation>
    <scope>NUCLEOTIDE SEQUENCE</scope>
    <source>
        <strain evidence="5">JF 03-4F</strain>
    </source>
</reference>
<proteinExistence type="inferred from homology"/>
<evidence type="ECO:0000313" key="5">
    <source>
        <dbReference type="EMBL" id="KAI1607977.1"/>
    </source>
</evidence>
<dbReference type="GO" id="GO:0031588">
    <property type="term" value="C:nucleotide-activated protein kinase complex"/>
    <property type="evidence" value="ECO:0007669"/>
    <property type="project" value="TreeGrafter"/>
</dbReference>
<keyword evidence="3" id="KW-0472">Membrane</keyword>
<feature type="domain" description="AMP-activated protein kinase glycogen-binding" evidence="4">
    <location>
        <begin position="16"/>
        <end position="91"/>
    </location>
</feature>
<evidence type="ECO:0000259" key="4">
    <source>
        <dbReference type="Pfam" id="PF16561"/>
    </source>
</evidence>
<sequence length="250" mass="26719">MVSTVITFSKPDIQGPVYVAGSFTEWSPVEMNCESTASGLNKFSYTADLNPGKYQYKFRLGPGDWWVLDESTSTENDGAGNVNNVLAVEAEAQIENEAQKSTESPSTPAEEPAQATVSAPDAVDSSIPNLSTHNMVTAVEDELEVRADDGPQDVQGLDVHKEDPIPDVAPPPYSVEEHAAAQAATDAQIPSMPDIVGVLKEKMSPQAVVPKESQPKPNAPETKQSGLLQNVLLVAAIVAVPVAFAYFLRR</sequence>
<evidence type="ECO:0000256" key="3">
    <source>
        <dbReference type="SAM" id="Phobius"/>
    </source>
</evidence>
<feature type="transmembrane region" description="Helical" evidence="3">
    <location>
        <begin position="227"/>
        <end position="248"/>
    </location>
</feature>
<dbReference type="SUPFAM" id="SSF81296">
    <property type="entry name" value="E set domains"/>
    <property type="match status" value="1"/>
</dbReference>
<evidence type="ECO:0000313" key="6">
    <source>
        <dbReference type="Proteomes" id="UP001203852"/>
    </source>
</evidence>
<dbReference type="Gene3D" id="2.60.40.10">
    <property type="entry name" value="Immunoglobulins"/>
    <property type="match status" value="1"/>
</dbReference>
<organism evidence="5 6">
    <name type="scientific">Exophiala viscosa</name>
    <dbReference type="NCBI Taxonomy" id="2486360"/>
    <lineage>
        <taxon>Eukaryota</taxon>
        <taxon>Fungi</taxon>
        <taxon>Dikarya</taxon>
        <taxon>Ascomycota</taxon>
        <taxon>Pezizomycotina</taxon>
        <taxon>Eurotiomycetes</taxon>
        <taxon>Chaetothyriomycetidae</taxon>
        <taxon>Chaetothyriales</taxon>
        <taxon>Herpotrichiellaceae</taxon>
        <taxon>Exophiala</taxon>
    </lineage>
</organism>
<evidence type="ECO:0000256" key="1">
    <source>
        <dbReference type="ARBA" id="ARBA00038216"/>
    </source>
</evidence>
<comment type="similarity">
    <text evidence="1">Belongs to the CRP1/MDG1 family.</text>
</comment>
<dbReference type="InterPro" id="IPR014756">
    <property type="entry name" value="Ig_E-set"/>
</dbReference>
<dbReference type="InterPro" id="IPR013783">
    <property type="entry name" value="Ig-like_fold"/>
</dbReference>
<dbReference type="InterPro" id="IPR050827">
    <property type="entry name" value="CRP1_MDG1_kinase"/>
</dbReference>
<dbReference type="AlphaFoldDB" id="A0AAN6DLZ3"/>
<comment type="caution">
    <text evidence="5">The sequence shown here is derived from an EMBL/GenBank/DDBJ whole genome shotgun (WGS) entry which is preliminary data.</text>
</comment>
<dbReference type="PANTHER" id="PTHR10343:SF81">
    <property type="entry name" value="CRUCIFORM DNA-RECOGNIZING PROTEIN 1-RELATED"/>
    <property type="match status" value="1"/>
</dbReference>
<dbReference type="GO" id="GO:0005737">
    <property type="term" value="C:cytoplasm"/>
    <property type="evidence" value="ECO:0007669"/>
    <property type="project" value="TreeGrafter"/>
</dbReference>
<dbReference type="GO" id="GO:0007165">
    <property type="term" value="P:signal transduction"/>
    <property type="evidence" value="ECO:0007669"/>
    <property type="project" value="TreeGrafter"/>
</dbReference>
<gene>
    <name evidence="5" type="ORF">EDD36DRAFT_423863</name>
</gene>
<dbReference type="CDD" id="cd02859">
    <property type="entry name" value="E_set_AMPKbeta_like_N"/>
    <property type="match status" value="1"/>
</dbReference>
<keyword evidence="3" id="KW-0812">Transmembrane</keyword>
<keyword evidence="3" id="KW-1133">Transmembrane helix</keyword>
<feature type="region of interest" description="Disordered" evidence="2">
    <location>
        <begin position="96"/>
        <end position="129"/>
    </location>
</feature>
<protein>
    <recommendedName>
        <fullName evidence="4">AMP-activated protein kinase glycogen-binding domain-containing protein</fullName>
    </recommendedName>
</protein>